<accession>A0A7Y0FL74</accession>
<dbReference type="Pfam" id="PF14076">
    <property type="entry name" value="DUF4258"/>
    <property type="match status" value="1"/>
</dbReference>
<gene>
    <name evidence="1" type="ORF">HHL22_02570</name>
</gene>
<name>A0A7Y0FL74_9BACT</name>
<dbReference type="EMBL" id="JABBGH010000001">
    <property type="protein sequence ID" value="NML64079.1"/>
    <property type="molecule type" value="Genomic_DNA"/>
</dbReference>
<organism evidence="1 2">
    <name type="scientific">Hymenobacter polaris</name>
    <dbReference type="NCBI Taxonomy" id="2682546"/>
    <lineage>
        <taxon>Bacteria</taxon>
        <taxon>Pseudomonadati</taxon>
        <taxon>Bacteroidota</taxon>
        <taxon>Cytophagia</taxon>
        <taxon>Cytophagales</taxon>
        <taxon>Hymenobacteraceae</taxon>
        <taxon>Hymenobacter</taxon>
    </lineage>
</organism>
<dbReference type="AlphaFoldDB" id="A0A7Y0FL74"/>
<dbReference type="Proteomes" id="UP000559626">
    <property type="component" value="Unassembled WGS sequence"/>
</dbReference>
<dbReference type="RefSeq" id="WP_169529404.1">
    <property type="nucleotide sequence ID" value="NZ_JABBGH010000001.1"/>
</dbReference>
<keyword evidence="2" id="KW-1185">Reference proteome</keyword>
<protein>
    <submittedName>
        <fullName evidence="1">DUF4258 domain-containing protein</fullName>
    </submittedName>
</protein>
<sequence>MQCSSLDLTLHVVQRLFSRQIPIADVRFAVEHGQEIASYPTDKPYPSVLLLAFPNQQPLHVVVA</sequence>
<evidence type="ECO:0000313" key="2">
    <source>
        <dbReference type="Proteomes" id="UP000559626"/>
    </source>
</evidence>
<evidence type="ECO:0000313" key="1">
    <source>
        <dbReference type="EMBL" id="NML64079.1"/>
    </source>
</evidence>
<proteinExistence type="predicted"/>
<comment type="caution">
    <text evidence="1">The sequence shown here is derived from an EMBL/GenBank/DDBJ whole genome shotgun (WGS) entry which is preliminary data.</text>
</comment>
<dbReference type="InterPro" id="IPR025354">
    <property type="entry name" value="DUF4258"/>
</dbReference>
<reference evidence="1 2" key="1">
    <citation type="submission" date="2020-04" db="EMBL/GenBank/DDBJ databases">
        <title>Hymenobacter polaris sp. nov., isolated from Arctic soil.</title>
        <authorList>
            <person name="Dahal R.H."/>
        </authorList>
    </citation>
    <scope>NUCLEOTIDE SEQUENCE [LARGE SCALE GENOMIC DNA]</scope>
    <source>
        <strain evidence="1 2">RP-2-7</strain>
    </source>
</reference>